<dbReference type="AlphaFoldDB" id="A0A2K0UKS1"/>
<dbReference type="EMBL" id="MTYI01000021">
    <property type="protein sequence ID" value="PNP58336.1"/>
    <property type="molecule type" value="Genomic_DNA"/>
</dbReference>
<evidence type="ECO:0000313" key="2">
    <source>
        <dbReference type="EMBL" id="PNP58336.1"/>
    </source>
</evidence>
<evidence type="ECO:0000256" key="1">
    <source>
        <dbReference type="SAM" id="Coils"/>
    </source>
</evidence>
<dbReference type="PRINTS" id="PR00081">
    <property type="entry name" value="GDHRDH"/>
</dbReference>
<evidence type="ECO:0000313" key="3">
    <source>
        <dbReference type="Proteomes" id="UP000236290"/>
    </source>
</evidence>
<sequence length="220" mass="23623">MSSVVIVGASRGLGFSLAKIWSENPSNTVIALVRNKVAATAAFEKDLPGRKNIRILTADLDDFETLKAALEETRKILDNKLDYLIVNAAIGDDILDDIGNAILNNREQFDKDMLRTFKTNCLGVAHALGLFAPLLLTGTAKKGVVISSGVGDGEWVAKWRIFGNAPYAISKGAVNIVVAKFQAQYASEGVTISAISPGIIQTDFVTPKPDGEWPLTSQSF</sequence>
<dbReference type="PANTHER" id="PTHR45458">
    <property type="entry name" value="SHORT-CHAIN DEHYDROGENASE/REDUCTASE SDR"/>
    <property type="match status" value="1"/>
</dbReference>
<dbReference type="PANTHER" id="PTHR45458:SF3">
    <property type="entry name" value="CHAIN DEHYDROGENASE (ATSC), PUTATIVE-RELATED"/>
    <property type="match status" value="1"/>
</dbReference>
<organism evidence="2 3">
    <name type="scientific">Trichoderma harzianum</name>
    <name type="common">Hypocrea lixii</name>
    <dbReference type="NCBI Taxonomy" id="5544"/>
    <lineage>
        <taxon>Eukaryota</taxon>
        <taxon>Fungi</taxon>
        <taxon>Dikarya</taxon>
        <taxon>Ascomycota</taxon>
        <taxon>Pezizomycotina</taxon>
        <taxon>Sordariomycetes</taxon>
        <taxon>Hypocreomycetidae</taxon>
        <taxon>Hypocreales</taxon>
        <taxon>Hypocreaceae</taxon>
        <taxon>Trichoderma</taxon>
    </lineage>
</organism>
<protein>
    <recommendedName>
        <fullName evidence="4">Short-chain dehydrogenase</fullName>
    </recommendedName>
</protein>
<dbReference type="Pfam" id="PF00106">
    <property type="entry name" value="adh_short"/>
    <property type="match status" value="1"/>
</dbReference>
<feature type="coiled-coil region" evidence="1">
    <location>
        <begin position="53"/>
        <end position="80"/>
    </location>
</feature>
<dbReference type="SUPFAM" id="SSF51735">
    <property type="entry name" value="NAD(P)-binding Rossmann-fold domains"/>
    <property type="match status" value="1"/>
</dbReference>
<dbReference type="InterPro" id="IPR036291">
    <property type="entry name" value="NAD(P)-bd_dom_sf"/>
</dbReference>
<dbReference type="GO" id="GO:0016616">
    <property type="term" value="F:oxidoreductase activity, acting on the CH-OH group of donors, NAD or NADP as acceptor"/>
    <property type="evidence" value="ECO:0007669"/>
    <property type="project" value="TreeGrafter"/>
</dbReference>
<comment type="caution">
    <text evidence="2">The sequence shown here is derived from an EMBL/GenBank/DDBJ whole genome shotgun (WGS) entry which is preliminary data.</text>
</comment>
<dbReference type="Proteomes" id="UP000236290">
    <property type="component" value="Unassembled WGS sequence"/>
</dbReference>
<dbReference type="InterPro" id="IPR052184">
    <property type="entry name" value="SDR_enzymes"/>
</dbReference>
<accession>A0A2K0UKS1</accession>
<proteinExistence type="predicted"/>
<reference evidence="2 3" key="1">
    <citation type="submission" date="2017-02" db="EMBL/GenBank/DDBJ databases">
        <title>Genomes of Trichoderma spp. with biocontrol activity.</title>
        <authorList>
            <person name="Gardiner D."/>
            <person name="Kazan K."/>
            <person name="Vos C."/>
            <person name="Harvey P."/>
        </authorList>
    </citation>
    <scope>NUCLEOTIDE SEQUENCE [LARGE SCALE GENOMIC DNA]</scope>
    <source>
        <strain evidence="2 3">Tr1</strain>
    </source>
</reference>
<name>A0A2K0UKS1_TRIHA</name>
<dbReference type="OrthoDB" id="7289984at2759"/>
<keyword evidence="1" id="KW-0175">Coiled coil</keyword>
<gene>
    <name evidence="2" type="ORF">THARTR1_01851</name>
</gene>
<evidence type="ECO:0008006" key="4">
    <source>
        <dbReference type="Google" id="ProtNLM"/>
    </source>
</evidence>
<dbReference type="Gene3D" id="3.40.50.720">
    <property type="entry name" value="NAD(P)-binding Rossmann-like Domain"/>
    <property type="match status" value="1"/>
</dbReference>
<dbReference type="InterPro" id="IPR002347">
    <property type="entry name" value="SDR_fam"/>
</dbReference>